<reference evidence="2 3" key="1">
    <citation type="submission" date="2024-09" db="EMBL/GenBank/DDBJ databases">
        <authorList>
            <person name="Sun Q."/>
            <person name="Mori K."/>
        </authorList>
    </citation>
    <scope>NUCLEOTIDE SEQUENCE [LARGE SCALE GENOMIC DNA]</scope>
    <source>
        <strain evidence="2 3">TBRC 4938</strain>
    </source>
</reference>
<name>A0ABV6AEE6_9HYPH</name>
<protein>
    <recommendedName>
        <fullName evidence="4">DUF982 domain-containing protein</fullName>
    </recommendedName>
</protein>
<keyword evidence="3" id="KW-1185">Reference proteome</keyword>
<evidence type="ECO:0008006" key="4">
    <source>
        <dbReference type="Google" id="ProtNLM"/>
    </source>
</evidence>
<evidence type="ECO:0000313" key="2">
    <source>
        <dbReference type="EMBL" id="MFB9948247.1"/>
    </source>
</evidence>
<gene>
    <name evidence="2" type="ORF">ACFFP0_05270</name>
</gene>
<evidence type="ECO:0000313" key="3">
    <source>
        <dbReference type="Proteomes" id="UP001589692"/>
    </source>
</evidence>
<comment type="caution">
    <text evidence="2">The sequence shown here is derived from an EMBL/GenBank/DDBJ whole genome shotgun (WGS) entry which is preliminary data.</text>
</comment>
<dbReference type="EMBL" id="JBHMAA010000007">
    <property type="protein sequence ID" value="MFB9948247.1"/>
    <property type="molecule type" value="Genomic_DNA"/>
</dbReference>
<dbReference type="Proteomes" id="UP001589692">
    <property type="component" value="Unassembled WGS sequence"/>
</dbReference>
<feature type="region of interest" description="Disordered" evidence="1">
    <location>
        <begin position="35"/>
        <end position="64"/>
    </location>
</feature>
<dbReference type="RefSeq" id="WP_377257327.1">
    <property type="nucleotide sequence ID" value="NZ_JBHMAA010000007.1"/>
</dbReference>
<organism evidence="2 3">
    <name type="scientific">Rhizobium puerariae</name>
    <dbReference type="NCBI Taxonomy" id="1585791"/>
    <lineage>
        <taxon>Bacteria</taxon>
        <taxon>Pseudomonadati</taxon>
        <taxon>Pseudomonadota</taxon>
        <taxon>Alphaproteobacteria</taxon>
        <taxon>Hyphomicrobiales</taxon>
        <taxon>Rhizobiaceae</taxon>
        <taxon>Rhizobium/Agrobacterium group</taxon>
        <taxon>Rhizobium</taxon>
    </lineage>
</organism>
<accession>A0ABV6AEE6</accession>
<evidence type="ECO:0000256" key="1">
    <source>
        <dbReference type="SAM" id="MobiDB-lite"/>
    </source>
</evidence>
<proteinExistence type="predicted"/>
<sequence>MMESAAAGRFRDCDDIGRVALDRCTFLAWDRKIQPPEKAAPAHDQDPRHARTAISSEVRVNAAW</sequence>
<feature type="compositionally biased region" description="Basic and acidic residues" evidence="1">
    <location>
        <begin position="35"/>
        <end position="49"/>
    </location>
</feature>